<evidence type="ECO:0000259" key="1">
    <source>
        <dbReference type="PROSITE" id="PS50883"/>
    </source>
</evidence>
<dbReference type="SUPFAM" id="SSF141868">
    <property type="entry name" value="EAL domain-like"/>
    <property type="match status" value="1"/>
</dbReference>
<reference evidence="2 3" key="1">
    <citation type="journal article" date="2010" name="Int. J. Syst. Evol. Microbiol.">
        <title>Sphingopyxis bauzanensis sp. nov., a psychrophilic bacterium isolated from soil.</title>
        <authorList>
            <person name="Zhang D.C."/>
            <person name="Liu H.C."/>
            <person name="Xin Y.H."/>
            <person name="Zhou Y.G."/>
            <person name="Schinner F."/>
            <person name="Margesin R."/>
        </authorList>
    </citation>
    <scope>NUCLEOTIDE SEQUENCE [LARGE SCALE GENOMIC DNA]</scope>
    <source>
        <strain evidence="2 3">DSM 22271</strain>
    </source>
</reference>
<evidence type="ECO:0000313" key="3">
    <source>
        <dbReference type="Proteomes" id="UP000197361"/>
    </source>
</evidence>
<gene>
    <name evidence="2" type="ORF">CDQ92_06465</name>
</gene>
<organism evidence="2 3">
    <name type="scientific">Sphingopyxis bauzanensis</name>
    <dbReference type="NCBI Taxonomy" id="651663"/>
    <lineage>
        <taxon>Bacteria</taxon>
        <taxon>Pseudomonadati</taxon>
        <taxon>Pseudomonadota</taxon>
        <taxon>Alphaproteobacteria</taxon>
        <taxon>Sphingomonadales</taxon>
        <taxon>Sphingomonadaceae</taxon>
        <taxon>Sphingopyxis</taxon>
    </lineage>
</organism>
<dbReference type="EMBL" id="NISK01000001">
    <property type="protein sequence ID" value="OWQ99724.1"/>
    <property type="molecule type" value="Genomic_DNA"/>
</dbReference>
<dbReference type="InterPro" id="IPR001633">
    <property type="entry name" value="EAL_dom"/>
</dbReference>
<dbReference type="PROSITE" id="PS50883">
    <property type="entry name" value="EAL"/>
    <property type="match status" value="1"/>
</dbReference>
<dbReference type="InterPro" id="IPR035919">
    <property type="entry name" value="EAL_sf"/>
</dbReference>
<dbReference type="RefSeq" id="WP_088440467.1">
    <property type="nucleotide sequence ID" value="NZ_BMMC01000005.1"/>
</dbReference>
<dbReference type="PANTHER" id="PTHR33121:SF70">
    <property type="entry name" value="SIGNALING PROTEIN YKOW"/>
    <property type="match status" value="1"/>
</dbReference>
<keyword evidence="3" id="KW-1185">Reference proteome</keyword>
<dbReference type="InterPro" id="IPR050706">
    <property type="entry name" value="Cyclic-di-GMP_PDE-like"/>
</dbReference>
<evidence type="ECO:0000313" key="2">
    <source>
        <dbReference type="EMBL" id="OWQ99724.1"/>
    </source>
</evidence>
<feature type="domain" description="EAL" evidence="1">
    <location>
        <begin position="1"/>
        <end position="66"/>
    </location>
</feature>
<accession>A0A246K2F7</accession>
<dbReference type="PANTHER" id="PTHR33121">
    <property type="entry name" value="CYCLIC DI-GMP PHOSPHODIESTERASE PDEF"/>
    <property type="match status" value="1"/>
</dbReference>
<dbReference type="OrthoDB" id="9814202at2"/>
<dbReference type="Pfam" id="PF00563">
    <property type="entry name" value="EAL"/>
    <property type="match status" value="1"/>
</dbReference>
<proteinExistence type="predicted"/>
<dbReference type="Proteomes" id="UP000197361">
    <property type="component" value="Unassembled WGS sequence"/>
</dbReference>
<comment type="caution">
    <text evidence="2">The sequence shown here is derived from an EMBL/GenBank/DDBJ whole genome shotgun (WGS) entry which is preliminary data.</text>
</comment>
<name>A0A246K2F7_9SPHN</name>
<sequence length="66" mass="7263">MGGIGSDPSDTVIVRALIVLGKSLGIKTVTEGFETITHSRFVRQHGCDFGQGFFMVALYRRAKFRS</sequence>
<protein>
    <recommendedName>
        <fullName evidence="1">EAL domain-containing protein</fullName>
    </recommendedName>
</protein>
<dbReference type="Gene3D" id="3.20.20.450">
    <property type="entry name" value="EAL domain"/>
    <property type="match status" value="1"/>
</dbReference>
<dbReference type="GO" id="GO:0071111">
    <property type="term" value="F:cyclic-guanylate-specific phosphodiesterase activity"/>
    <property type="evidence" value="ECO:0007669"/>
    <property type="project" value="InterPro"/>
</dbReference>
<dbReference type="AlphaFoldDB" id="A0A246K2F7"/>